<dbReference type="AlphaFoldDB" id="A0A1C4FY79"/>
<feature type="transmembrane region" description="Helical" evidence="1">
    <location>
        <begin position="62"/>
        <end position="81"/>
    </location>
</feature>
<name>A0A1C4FY79_9BACT</name>
<gene>
    <name evidence="2" type="ORF">GA0116948_1181</name>
</gene>
<organism evidence="2 3">
    <name type="scientific">Chitinophaga costaii</name>
    <dbReference type="NCBI Taxonomy" id="1335309"/>
    <lineage>
        <taxon>Bacteria</taxon>
        <taxon>Pseudomonadati</taxon>
        <taxon>Bacteroidota</taxon>
        <taxon>Chitinophagia</taxon>
        <taxon>Chitinophagales</taxon>
        <taxon>Chitinophagaceae</taxon>
        <taxon>Chitinophaga</taxon>
    </lineage>
</organism>
<feature type="transmembrane region" description="Helical" evidence="1">
    <location>
        <begin position="101"/>
        <end position="122"/>
    </location>
</feature>
<keyword evidence="1" id="KW-0812">Transmembrane</keyword>
<sequence>MIKKAYFYLFYKFYKCTDWAHTVFPHDMAAAAAIAMLEMVFIVSLKFYYIEYIDPKNELTPLQMIVLGVVVFLVNTIAFISNDGWKHYFKEFDKLPRYKNIIGTWVVILIVAFILVSAGISFKAMSEIAARRPI</sequence>
<keyword evidence="1" id="KW-1133">Transmembrane helix</keyword>
<proteinExistence type="predicted"/>
<protein>
    <submittedName>
        <fullName evidence="2">Uncharacterized protein</fullName>
    </submittedName>
</protein>
<keyword evidence="3" id="KW-1185">Reference proteome</keyword>
<evidence type="ECO:0000313" key="3">
    <source>
        <dbReference type="Proteomes" id="UP000242818"/>
    </source>
</evidence>
<evidence type="ECO:0000256" key="1">
    <source>
        <dbReference type="SAM" id="Phobius"/>
    </source>
</evidence>
<evidence type="ECO:0000313" key="2">
    <source>
        <dbReference type="EMBL" id="SCC60461.1"/>
    </source>
</evidence>
<accession>A0A1C4FY79</accession>
<reference evidence="2 3" key="1">
    <citation type="submission" date="2016-08" db="EMBL/GenBank/DDBJ databases">
        <authorList>
            <person name="Seilhamer J.J."/>
        </authorList>
    </citation>
    <scope>NUCLEOTIDE SEQUENCE [LARGE SCALE GENOMIC DNA]</scope>
    <source>
        <strain evidence="2 3">A37T2</strain>
    </source>
</reference>
<dbReference type="Proteomes" id="UP000242818">
    <property type="component" value="Unassembled WGS sequence"/>
</dbReference>
<feature type="transmembrane region" description="Helical" evidence="1">
    <location>
        <begin position="28"/>
        <end position="50"/>
    </location>
</feature>
<dbReference type="EMBL" id="FMAR01000018">
    <property type="protein sequence ID" value="SCC60461.1"/>
    <property type="molecule type" value="Genomic_DNA"/>
</dbReference>
<keyword evidence="1" id="KW-0472">Membrane</keyword>